<organism evidence="1 2">
    <name type="scientific">Sphaerochaeta pleomorpha (strain ATCC BAA-1885 / DSM 22778 / Grapes)</name>
    <dbReference type="NCBI Taxonomy" id="158190"/>
    <lineage>
        <taxon>Bacteria</taxon>
        <taxon>Pseudomonadati</taxon>
        <taxon>Spirochaetota</taxon>
        <taxon>Spirochaetia</taxon>
        <taxon>Spirochaetales</taxon>
        <taxon>Sphaerochaetaceae</taxon>
        <taxon>Sphaerochaeta</taxon>
    </lineage>
</organism>
<dbReference type="HOGENOM" id="CLU_107139_3_1_12"/>
<dbReference type="NCBIfam" id="TIGR00022">
    <property type="entry name" value="YhcH/YjgK/YiaL family protein"/>
    <property type="match status" value="1"/>
</dbReference>
<dbReference type="InterPro" id="IPR037012">
    <property type="entry name" value="NanQ/TabA/YiaL_sf"/>
</dbReference>
<dbReference type="PANTHER" id="PTHR34986">
    <property type="entry name" value="EVOLVED BETA-GALACTOSIDASE SUBUNIT BETA"/>
    <property type="match status" value="1"/>
</dbReference>
<gene>
    <name evidence="1" type="ordered locus">SpiGrapes_0350</name>
</gene>
<dbReference type="Pfam" id="PF04074">
    <property type="entry name" value="DUF386"/>
    <property type="match status" value="1"/>
</dbReference>
<evidence type="ECO:0000313" key="2">
    <source>
        <dbReference type="Proteomes" id="UP000005632"/>
    </source>
</evidence>
<dbReference type="eggNOG" id="COG2731">
    <property type="taxonomic scope" value="Bacteria"/>
</dbReference>
<dbReference type="PANTHER" id="PTHR34986:SF1">
    <property type="entry name" value="PROTEIN YIAL"/>
    <property type="match status" value="1"/>
</dbReference>
<reference evidence="1 2" key="1">
    <citation type="submission" date="2011-11" db="EMBL/GenBank/DDBJ databases">
        <title>Complete sequence of Spirochaeta sp. grapes.</title>
        <authorList>
            <consortium name="US DOE Joint Genome Institute"/>
            <person name="Lucas S."/>
            <person name="Han J."/>
            <person name="Lapidus A."/>
            <person name="Cheng J.-F."/>
            <person name="Goodwin L."/>
            <person name="Pitluck S."/>
            <person name="Peters L."/>
            <person name="Ovchinnikova G."/>
            <person name="Munk A.C."/>
            <person name="Detter J.C."/>
            <person name="Han C."/>
            <person name="Tapia R."/>
            <person name="Land M."/>
            <person name="Hauser L."/>
            <person name="Kyrpides N."/>
            <person name="Ivanova N."/>
            <person name="Pagani I."/>
            <person name="Ritalahtilisa K."/>
            <person name="Loeffler F."/>
            <person name="Woyke T."/>
        </authorList>
    </citation>
    <scope>NUCLEOTIDE SEQUENCE [LARGE SCALE GENOMIC DNA]</scope>
    <source>
        <strain evidence="2">ATCC BAA-1885 / DSM 22778 / Grapes</strain>
    </source>
</reference>
<name>G8QVH5_SPHPG</name>
<accession>G8QVH5</accession>
<dbReference type="Proteomes" id="UP000005632">
    <property type="component" value="Chromosome"/>
</dbReference>
<protein>
    <submittedName>
        <fullName evidence="1">Uncharacterized protein, YhcH/YjgK/YiaL family</fullName>
    </submittedName>
</protein>
<dbReference type="RefSeq" id="WP_014269057.1">
    <property type="nucleotide sequence ID" value="NC_016633.1"/>
</dbReference>
<sequence length="144" mass="16548">MIYDTISNLEKYCPLVPQLKTVITSINKENFTAKDIGEYKTRSKNIRYSISHAQSPIKNSLFEMHKEETIVQIILEGKELLALTWREHAKGLPYDKDHDVVLLEGDPTAVIHAEKGHFIIFFPGEPFKEGLGENYTKAIFKLRD</sequence>
<dbReference type="InterPro" id="IPR004375">
    <property type="entry name" value="NanQ/TabA/YiaL"/>
</dbReference>
<dbReference type="Gene3D" id="2.60.120.370">
    <property type="entry name" value="YhcH/YjgK/YiaL"/>
    <property type="match status" value="1"/>
</dbReference>
<dbReference type="SUPFAM" id="SSF51197">
    <property type="entry name" value="Clavaminate synthase-like"/>
    <property type="match status" value="1"/>
</dbReference>
<dbReference type="STRING" id="158190.SpiGrapes_0350"/>
<keyword evidence="2" id="KW-1185">Reference proteome</keyword>
<dbReference type="EMBL" id="CP003155">
    <property type="protein sequence ID" value="AEV28208.1"/>
    <property type="molecule type" value="Genomic_DNA"/>
</dbReference>
<dbReference type="GO" id="GO:0005829">
    <property type="term" value="C:cytosol"/>
    <property type="evidence" value="ECO:0007669"/>
    <property type="project" value="TreeGrafter"/>
</dbReference>
<dbReference type="AlphaFoldDB" id="G8QVH5"/>
<evidence type="ECO:0000313" key="1">
    <source>
        <dbReference type="EMBL" id="AEV28208.1"/>
    </source>
</evidence>
<proteinExistence type="predicted"/>
<dbReference type="KEGG" id="sgp:SpiGrapes_0350"/>